<keyword evidence="2" id="KW-1003">Cell membrane</keyword>
<feature type="transmembrane region" description="Helical" evidence="6">
    <location>
        <begin position="262"/>
        <end position="286"/>
    </location>
</feature>
<evidence type="ECO:0000256" key="6">
    <source>
        <dbReference type="SAM" id="Phobius"/>
    </source>
</evidence>
<evidence type="ECO:0000259" key="7">
    <source>
        <dbReference type="Pfam" id="PF02687"/>
    </source>
</evidence>
<dbReference type="EMBL" id="UOFW01000068">
    <property type="protein sequence ID" value="VAX03900.1"/>
    <property type="molecule type" value="Genomic_DNA"/>
</dbReference>
<dbReference type="InterPro" id="IPR003838">
    <property type="entry name" value="ABC3_permease_C"/>
</dbReference>
<feature type="domain" description="ABC3 transporter permease C-terminal" evidence="7">
    <location>
        <begin position="721"/>
        <end position="832"/>
    </location>
</feature>
<dbReference type="Pfam" id="PF02687">
    <property type="entry name" value="FtsX"/>
    <property type="match status" value="2"/>
</dbReference>
<feature type="transmembrane region" description="Helical" evidence="6">
    <location>
        <begin position="805"/>
        <end position="830"/>
    </location>
</feature>
<reference evidence="8" key="1">
    <citation type="submission" date="2018-06" db="EMBL/GenBank/DDBJ databases">
        <authorList>
            <person name="Zhirakovskaya E."/>
        </authorList>
    </citation>
    <scope>NUCLEOTIDE SEQUENCE</scope>
</reference>
<evidence type="ECO:0000313" key="8">
    <source>
        <dbReference type="EMBL" id="VAX03900.1"/>
    </source>
</evidence>
<feature type="transmembrane region" description="Helical" evidence="6">
    <location>
        <begin position="766"/>
        <end position="793"/>
    </location>
</feature>
<evidence type="ECO:0000256" key="1">
    <source>
        <dbReference type="ARBA" id="ARBA00004651"/>
    </source>
</evidence>
<feature type="transmembrane region" description="Helical" evidence="6">
    <location>
        <begin position="307"/>
        <end position="336"/>
    </location>
</feature>
<dbReference type="AlphaFoldDB" id="A0A3B1B0S3"/>
<protein>
    <submittedName>
        <fullName evidence="8">ABC transporter, fused permease protein</fullName>
    </submittedName>
</protein>
<keyword evidence="5 6" id="KW-0472">Membrane</keyword>
<feature type="transmembrane region" description="Helical" evidence="6">
    <location>
        <begin position="721"/>
        <end position="739"/>
    </location>
</feature>
<feature type="transmembrane region" description="Helical" evidence="6">
    <location>
        <begin position="356"/>
        <end position="376"/>
    </location>
</feature>
<comment type="subcellular location">
    <subcellularLocation>
        <location evidence="1">Cell membrane</location>
        <topology evidence="1">Multi-pass membrane protein</topology>
    </subcellularLocation>
</comment>
<evidence type="ECO:0000256" key="5">
    <source>
        <dbReference type="ARBA" id="ARBA00023136"/>
    </source>
</evidence>
<dbReference type="PANTHER" id="PTHR30287">
    <property type="entry name" value="MEMBRANE COMPONENT OF PREDICTED ABC SUPERFAMILY METABOLITE UPTAKE TRANSPORTER"/>
    <property type="match status" value="1"/>
</dbReference>
<keyword evidence="3 6" id="KW-0812">Transmembrane</keyword>
<feature type="domain" description="ABC3 transporter permease C-terminal" evidence="7">
    <location>
        <begin position="266"/>
        <end position="382"/>
    </location>
</feature>
<name>A0A3B1B0S3_9ZZZZ</name>
<organism evidence="8">
    <name type="scientific">hydrothermal vent metagenome</name>
    <dbReference type="NCBI Taxonomy" id="652676"/>
    <lineage>
        <taxon>unclassified sequences</taxon>
        <taxon>metagenomes</taxon>
        <taxon>ecological metagenomes</taxon>
    </lineage>
</organism>
<proteinExistence type="predicted"/>
<evidence type="ECO:0000256" key="3">
    <source>
        <dbReference type="ARBA" id="ARBA00022692"/>
    </source>
</evidence>
<dbReference type="GO" id="GO:0005886">
    <property type="term" value="C:plasma membrane"/>
    <property type="evidence" value="ECO:0007669"/>
    <property type="project" value="UniProtKB-SubCell"/>
</dbReference>
<sequence>MNKISLVCALRFALRESRFALKNFKIFIASLFLGTAIIAGVGSVTSNISDSIRQDGKIFLGGDVEISQTQKRLSNDERSHLEEWGVISEIASLRSMAHAGDDSSLVGLKAVDIAYPLYGELLLQSGEYSPDMLSEKAGKWGILLSKTLVTRLNLSRGDSIKLGTEEYEVRAIIKKEPDNASNQGFQLAPGAIVAMDSLRDNSLVQQGSLIRYHNRIKLNQNVTIGLLRDNIKENFPDKIWRIKDSNSGGAGLKRFVGRMGQFMTLVGLTALLVGGVGVSNAVRSYLSEKTNTIATYKILGGSSQMILLTYLAQVLLIASGAIFLGLITGAGLPIAAGALLKDSLPVAFKGEIYLKPLFLAAFYSYSVAIIFTLWPLGKAARVPAARLFRQTISTRPAAAQSLNFIIIIAAMLISLISVVIYMSEYRLLTAATLAAAAAAFLILLGAATLAKKIARSLPRPKNPIFRIALSNIYRPGNSTNSIVMSLGLGLVLFTSIALIENNLLREIKDRVGGEAPSFFFLDIQKDQHDDFKSYLKTREGVQSYRTVPNLRGRVTHIKSIEAKKAQVEPEGKWILRGDKGITFTHILPADNIITAGSWWPEDYDGPPQVSISKNMADSMGLDIGNKISVNILGRDFTMPVSSIRDFNWESFGINYVMMIDPNTLKSAPFNYVATAKALVENEPGIYKELTRKFPSISIVRTTDMLNNALALLAKISGAIDVMAAITIISGIIVLAGAIASGHKSRIYDAAVLKVVGATRYDILKAYLIEFILLGALTGAIAIILGSLAAYSVINFVMKISWQLPLVIPVSTVTLSVLVTLAFGMVSIWLAMSARPARVLRNNMT</sequence>
<accession>A0A3B1B0S3</accession>
<evidence type="ECO:0000256" key="2">
    <source>
        <dbReference type="ARBA" id="ARBA00022475"/>
    </source>
</evidence>
<keyword evidence="4 6" id="KW-1133">Transmembrane helix</keyword>
<feature type="transmembrane region" description="Helical" evidence="6">
    <location>
        <begin position="397"/>
        <end position="421"/>
    </location>
</feature>
<feature type="transmembrane region" description="Helical" evidence="6">
    <location>
        <begin position="24"/>
        <end position="44"/>
    </location>
</feature>
<gene>
    <name evidence="8" type="ORF">MNBD_ALPHA03-1752</name>
</gene>
<feature type="transmembrane region" description="Helical" evidence="6">
    <location>
        <begin position="427"/>
        <end position="450"/>
    </location>
</feature>
<feature type="transmembrane region" description="Helical" evidence="6">
    <location>
        <begin position="482"/>
        <end position="499"/>
    </location>
</feature>
<dbReference type="PANTHER" id="PTHR30287:SF1">
    <property type="entry name" value="INNER MEMBRANE PROTEIN"/>
    <property type="match status" value="1"/>
</dbReference>
<evidence type="ECO:0000256" key="4">
    <source>
        <dbReference type="ARBA" id="ARBA00022989"/>
    </source>
</evidence>
<dbReference type="InterPro" id="IPR038766">
    <property type="entry name" value="Membrane_comp_ABC_pdt"/>
</dbReference>